<name>A0A919R7U7_9ACTN</name>
<dbReference type="Pfam" id="PF00550">
    <property type="entry name" value="PP-binding"/>
    <property type="match status" value="1"/>
</dbReference>
<comment type="caution">
    <text evidence="2">The sequence shown here is derived from an EMBL/GenBank/DDBJ whole genome shotgun (WGS) entry which is preliminary data.</text>
</comment>
<gene>
    <name evidence="2" type="ORF">Sru01_49930</name>
</gene>
<sequence length="83" mass="8915">MGRDQVFAVVRDNILAVRPGLDPAEIREDRSMTELGCDSLDRMDVVSGALDEIGLELGTDRLAKVRDIGGLVDVLWHGIGGPA</sequence>
<protein>
    <recommendedName>
        <fullName evidence="1">Carrier domain-containing protein</fullName>
    </recommendedName>
</protein>
<dbReference type="InterPro" id="IPR009081">
    <property type="entry name" value="PP-bd_ACP"/>
</dbReference>
<reference evidence="2" key="1">
    <citation type="submission" date="2021-01" db="EMBL/GenBank/DDBJ databases">
        <title>Whole genome shotgun sequence of Sphaerisporangium rufum NBRC 109079.</title>
        <authorList>
            <person name="Komaki H."/>
            <person name="Tamura T."/>
        </authorList>
    </citation>
    <scope>NUCLEOTIDE SEQUENCE</scope>
    <source>
        <strain evidence="2">NBRC 109079</strain>
    </source>
</reference>
<dbReference type="Proteomes" id="UP000655287">
    <property type="component" value="Unassembled WGS sequence"/>
</dbReference>
<dbReference type="InterPro" id="IPR036736">
    <property type="entry name" value="ACP-like_sf"/>
</dbReference>
<dbReference type="Gene3D" id="1.10.1200.10">
    <property type="entry name" value="ACP-like"/>
    <property type="match status" value="1"/>
</dbReference>
<keyword evidence="3" id="KW-1185">Reference proteome</keyword>
<dbReference type="AlphaFoldDB" id="A0A919R7U7"/>
<evidence type="ECO:0000313" key="3">
    <source>
        <dbReference type="Proteomes" id="UP000655287"/>
    </source>
</evidence>
<evidence type="ECO:0000259" key="1">
    <source>
        <dbReference type="PROSITE" id="PS50075"/>
    </source>
</evidence>
<proteinExistence type="predicted"/>
<dbReference type="RefSeq" id="WP_203990265.1">
    <property type="nucleotide sequence ID" value="NZ_BOOU01000067.1"/>
</dbReference>
<dbReference type="EMBL" id="BOOU01000067">
    <property type="protein sequence ID" value="GII80011.1"/>
    <property type="molecule type" value="Genomic_DNA"/>
</dbReference>
<dbReference type="SUPFAM" id="SSF47336">
    <property type="entry name" value="ACP-like"/>
    <property type="match status" value="1"/>
</dbReference>
<organism evidence="2 3">
    <name type="scientific">Sphaerisporangium rufum</name>
    <dbReference type="NCBI Taxonomy" id="1381558"/>
    <lineage>
        <taxon>Bacteria</taxon>
        <taxon>Bacillati</taxon>
        <taxon>Actinomycetota</taxon>
        <taxon>Actinomycetes</taxon>
        <taxon>Streptosporangiales</taxon>
        <taxon>Streptosporangiaceae</taxon>
        <taxon>Sphaerisporangium</taxon>
    </lineage>
</organism>
<feature type="domain" description="Carrier" evidence="1">
    <location>
        <begin position="1"/>
        <end position="79"/>
    </location>
</feature>
<dbReference type="PROSITE" id="PS50075">
    <property type="entry name" value="CARRIER"/>
    <property type="match status" value="1"/>
</dbReference>
<evidence type="ECO:0000313" key="2">
    <source>
        <dbReference type="EMBL" id="GII80011.1"/>
    </source>
</evidence>
<accession>A0A919R7U7</accession>